<dbReference type="EMBL" id="CAJVAS010000016">
    <property type="protein sequence ID" value="CAG7635320.1"/>
    <property type="molecule type" value="Genomic_DNA"/>
</dbReference>
<dbReference type="InterPro" id="IPR018060">
    <property type="entry name" value="HTH_AraC"/>
</dbReference>
<organism evidence="5 6">
    <name type="scientific">Paenibacillus solanacearum</name>
    <dbReference type="NCBI Taxonomy" id="2048548"/>
    <lineage>
        <taxon>Bacteria</taxon>
        <taxon>Bacillati</taxon>
        <taxon>Bacillota</taxon>
        <taxon>Bacilli</taxon>
        <taxon>Bacillales</taxon>
        <taxon>Paenibacillaceae</taxon>
        <taxon>Paenibacillus</taxon>
    </lineage>
</organism>
<keyword evidence="3" id="KW-0804">Transcription</keyword>
<dbReference type="InterPro" id="IPR018062">
    <property type="entry name" value="HTH_AraC-typ_CS"/>
</dbReference>
<dbReference type="InterPro" id="IPR003313">
    <property type="entry name" value="AraC-bd"/>
</dbReference>
<evidence type="ECO:0000256" key="3">
    <source>
        <dbReference type="ARBA" id="ARBA00023163"/>
    </source>
</evidence>
<dbReference type="GO" id="GO:0003700">
    <property type="term" value="F:DNA-binding transcription factor activity"/>
    <property type="evidence" value="ECO:0007669"/>
    <property type="project" value="InterPro"/>
</dbReference>
<keyword evidence="1" id="KW-0805">Transcription regulation</keyword>
<dbReference type="PANTHER" id="PTHR46796:SF13">
    <property type="entry name" value="HTH-TYPE TRANSCRIPTIONAL ACTIVATOR RHAS"/>
    <property type="match status" value="1"/>
</dbReference>
<dbReference type="Proteomes" id="UP000693672">
    <property type="component" value="Unassembled WGS sequence"/>
</dbReference>
<feature type="domain" description="HTH araC/xylS-type" evidence="4">
    <location>
        <begin position="198"/>
        <end position="296"/>
    </location>
</feature>
<dbReference type="PROSITE" id="PS01124">
    <property type="entry name" value="HTH_ARAC_FAMILY_2"/>
    <property type="match status" value="1"/>
</dbReference>
<comment type="caution">
    <text evidence="5">The sequence shown here is derived from an EMBL/GenBank/DDBJ whole genome shotgun (WGS) entry which is preliminary data.</text>
</comment>
<evidence type="ECO:0000313" key="5">
    <source>
        <dbReference type="EMBL" id="CAG7635320.1"/>
    </source>
</evidence>
<keyword evidence="2" id="KW-0238">DNA-binding</keyword>
<dbReference type="AlphaFoldDB" id="A0A916NXX4"/>
<dbReference type="Pfam" id="PF02311">
    <property type="entry name" value="AraC_binding"/>
    <property type="match status" value="1"/>
</dbReference>
<keyword evidence="6" id="KW-1185">Reference proteome</keyword>
<dbReference type="InterPro" id="IPR050204">
    <property type="entry name" value="AraC_XylS_family_regulators"/>
</dbReference>
<dbReference type="SMART" id="SM00342">
    <property type="entry name" value="HTH_ARAC"/>
    <property type="match status" value="1"/>
</dbReference>
<evidence type="ECO:0000256" key="2">
    <source>
        <dbReference type="ARBA" id="ARBA00023125"/>
    </source>
</evidence>
<dbReference type="PROSITE" id="PS00041">
    <property type="entry name" value="HTH_ARAC_FAMILY_1"/>
    <property type="match status" value="1"/>
</dbReference>
<evidence type="ECO:0000313" key="6">
    <source>
        <dbReference type="Proteomes" id="UP000693672"/>
    </source>
</evidence>
<dbReference type="Pfam" id="PF12833">
    <property type="entry name" value="HTH_18"/>
    <property type="match status" value="1"/>
</dbReference>
<name>A0A916NXX4_9BACL</name>
<gene>
    <name evidence="5" type="primary">rhaR_52</name>
    <name evidence="5" type="ORF">PAESOLCIP111_03650</name>
</gene>
<dbReference type="PANTHER" id="PTHR46796">
    <property type="entry name" value="HTH-TYPE TRANSCRIPTIONAL ACTIVATOR RHAS-RELATED"/>
    <property type="match status" value="1"/>
</dbReference>
<reference evidence="5" key="1">
    <citation type="submission" date="2021-06" db="EMBL/GenBank/DDBJ databases">
        <authorList>
            <person name="Criscuolo A."/>
        </authorList>
    </citation>
    <scope>NUCLEOTIDE SEQUENCE</scope>
    <source>
        <strain evidence="5">CIP111600</strain>
    </source>
</reference>
<evidence type="ECO:0000259" key="4">
    <source>
        <dbReference type="PROSITE" id="PS01124"/>
    </source>
</evidence>
<accession>A0A916NXX4</accession>
<proteinExistence type="predicted"/>
<dbReference type="GO" id="GO:0043565">
    <property type="term" value="F:sequence-specific DNA binding"/>
    <property type="evidence" value="ECO:0007669"/>
    <property type="project" value="InterPro"/>
</dbReference>
<evidence type="ECO:0000256" key="1">
    <source>
        <dbReference type="ARBA" id="ARBA00023015"/>
    </source>
</evidence>
<sequence>MITYYRKDATILLYPHESCSRSSFGFKYLSGAGLPIRLINIGWDRVTSPAYRWHGERRGGGYAVFQYTLAGRGMLRDGETYYALTKDTGFLTVVPGDHEYYLPEDAGEWEFLYVVIHGIDALNHCKEMIRQMGPVLNFREHPEPVAALSRLYRAIYEDPQLDKFTISARLYEWMMGLHRLAEGRGIVRATEELPGPIRAAVKLMKSSYRYDLSIDDMASSAGLTKYHFCRQFHKKTGLTPSQYLRKVRVEQAAWLLRHTDKTVQTIAAECGFEYANYFIKVFRTLVGVTPNDYRSGKKVDPVSFLRVEP</sequence>
<protein>
    <submittedName>
        <fullName evidence="5">HTH-type transcriptional activator RhaR</fullName>
    </submittedName>
</protein>